<evidence type="ECO:0000313" key="1">
    <source>
        <dbReference type="EMBL" id="BDY12850.1"/>
    </source>
</evidence>
<organism evidence="2 3">
    <name type="scientific">Hydrogenimonas cancrithermarum</name>
    <dbReference type="NCBI Taxonomy" id="2993563"/>
    <lineage>
        <taxon>Bacteria</taxon>
        <taxon>Pseudomonadati</taxon>
        <taxon>Campylobacterota</taxon>
        <taxon>Epsilonproteobacteria</taxon>
        <taxon>Campylobacterales</taxon>
        <taxon>Hydrogenimonadaceae</taxon>
        <taxon>Hydrogenimonas</taxon>
    </lineage>
</organism>
<accession>A0ABN6WXX3</accession>
<proteinExistence type="predicted"/>
<dbReference type="EMBL" id="AP027370">
    <property type="protein sequence ID" value="BDY12850.1"/>
    <property type="molecule type" value="Genomic_DNA"/>
</dbReference>
<protein>
    <recommendedName>
        <fullName evidence="4">50S ribosomal protein L22</fullName>
    </recommendedName>
</protein>
<dbReference type="RefSeq" id="WP_286336014.1">
    <property type="nucleotide sequence ID" value="NZ_AP027370.1"/>
</dbReference>
<dbReference type="Proteomes" id="UP001321445">
    <property type="component" value="Chromosome"/>
</dbReference>
<dbReference type="EMBL" id="AP027370">
    <property type="protein sequence ID" value="BDY12967.1"/>
    <property type="molecule type" value="Genomic_DNA"/>
</dbReference>
<sequence>MKTIEKSEIRRAVTISQTIEGYKPPKEKVCRIVRALKKRVHVKVSAKR</sequence>
<name>A0ABN6WXX3_9BACT</name>
<gene>
    <name evidence="1" type="ORF">HCR_11620</name>
    <name evidence="2" type="ORF">HCR_12790</name>
</gene>
<evidence type="ECO:0008006" key="4">
    <source>
        <dbReference type="Google" id="ProtNLM"/>
    </source>
</evidence>
<reference evidence="2 3" key="1">
    <citation type="submission" date="2023-03" db="EMBL/GenBank/DDBJ databases">
        <title>Description of Hydrogenimonas sp. ISO32.</title>
        <authorList>
            <person name="Mino S."/>
            <person name="Fukazawa S."/>
            <person name="Sawabe T."/>
        </authorList>
    </citation>
    <scope>NUCLEOTIDE SEQUENCE [LARGE SCALE GENOMIC DNA]</scope>
    <source>
        <strain evidence="2 3">ISO32</strain>
    </source>
</reference>
<evidence type="ECO:0000313" key="2">
    <source>
        <dbReference type="EMBL" id="BDY12967.1"/>
    </source>
</evidence>
<evidence type="ECO:0000313" key="3">
    <source>
        <dbReference type="Proteomes" id="UP001321445"/>
    </source>
</evidence>
<keyword evidence="3" id="KW-1185">Reference proteome</keyword>